<keyword evidence="2" id="KW-1185">Reference proteome</keyword>
<gene>
    <name evidence="1" type="ORF">CEXT_135561</name>
</gene>
<name>A0AAV4RTK3_CAEEX</name>
<evidence type="ECO:0000313" key="1">
    <source>
        <dbReference type="EMBL" id="GIY25658.1"/>
    </source>
</evidence>
<organism evidence="1 2">
    <name type="scientific">Caerostris extrusa</name>
    <name type="common">Bark spider</name>
    <name type="synonym">Caerostris bankana</name>
    <dbReference type="NCBI Taxonomy" id="172846"/>
    <lineage>
        <taxon>Eukaryota</taxon>
        <taxon>Metazoa</taxon>
        <taxon>Ecdysozoa</taxon>
        <taxon>Arthropoda</taxon>
        <taxon>Chelicerata</taxon>
        <taxon>Arachnida</taxon>
        <taxon>Araneae</taxon>
        <taxon>Araneomorphae</taxon>
        <taxon>Entelegynae</taxon>
        <taxon>Araneoidea</taxon>
        <taxon>Araneidae</taxon>
        <taxon>Caerostris</taxon>
    </lineage>
</organism>
<dbReference type="Proteomes" id="UP001054945">
    <property type="component" value="Unassembled WGS sequence"/>
</dbReference>
<accession>A0AAV4RTK3</accession>
<dbReference type="AlphaFoldDB" id="A0AAV4RTK3"/>
<dbReference type="EMBL" id="BPLR01008566">
    <property type="protein sequence ID" value="GIY25658.1"/>
    <property type="molecule type" value="Genomic_DNA"/>
</dbReference>
<evidence type="ECO:0000313" key="2">
    <source>
        <dbReference type="Proteomes" id="UP001054945"/>
    </source>
</evidence>
<proteinExistence type="predicted"/>
<protein>
    <submittedName>
        <fullName evidence="1">Uncharacterized protein</fullName>
    </submittedName>
</protein>
<comment type="caution">
    <text evidence="1">The sequence shown here is derived from an EMBL/GenBank/DDBJ whole genome shotgun (WGS) entry which is preliminary data.</text>
</comment>
<reference evidence="1 2" key="1">
    <citation type="submission" date="2021-06" db="EMBL/GenBank/DDBJ databases">
        <title>Caerostris extrusa draft genome.</title>
        <authorList>
            <person name="Kono N."/>
            <person name="Arakawa K."/>
        </authorList>
    </citation>
    <scope>NUCLEOTIDE SEQUENCE [LARGE SCALE GENOMIC DNA]</scope>
</reference>
<sequence length="154" mass="17814">MKHLYHKLFNEIVHEILGLLRLLNEIIHEMLLALGFFNEIVHEILVSLRLLNEVAPTFKVRPLLLPSPMKVVLCSTASDTGLSLLVASYDKQEIHWDYTFTIVEQTYPLHRLFFACAAEASLTSKSHYLEKVVFCCDEFPNDQQQCCIDMYLKV</sequence>